<dbReference type="SMART" id="SM00822">
    <property type="entry name" value="PKS_KR"/>
    <property type="match status" value="1"/>
</dbReference>
<dbReference type="InterPro" id="IPR057326">
    <property type="entry name" value="KR_dom"/>
</dbReference>
<comment type="similarity">
    <text evidence="1">Belongs to the short-chain dehydrogenases/reductases (SDR) family.</text>
</comment>
<dbReference type="SUPFAM" id="SSF51735">
    <property type="entry name" value="NAD(P)-binding Rossmann-fold domains"/>
    <property type="match status" value="1"/>
</dbReference>
<gene>
    <name evidence="5" type="ORF">KMAL_01820</name>
</gene>
<name>A0A2S3W627_9PROT</name>
<dbReference type="RefSeq" id="WP_110093874.1">
    <property type="nucleotide sequence ID" value="NZ_NKUE01000003.1"/>
</dbReference>
<accession>A0A2S3W627</accession>
<dbReference type="Proteomes" id="UP000237344">
    <property type="component" value="Unassembled WGS sequence"/>
</dbReference>
<keyword evidence="3" id="KW-0472">Membrane</keyword>
<dbReference type="Gene3D" id="3.40.50.720">
    <property type="entry name" value="NAD(P)-binding Rossmann-like Domain"/>
    <property type="match status" value="1"/>
</dbReference>
<evidence type="ECO:0000256" key="2">
    <source>
        <dbReference type="ARBA" id="ARBA00023002"/>
    </source>
</evidence>
<dbReference type="InterPro" id="IPR020904">
    <property type="entry name" value="Sc_DH/Rdtase_CS"/>
</dbReference>
<comment type="caution">
    <text evidence="5">The sequence shown here is derived from an EMBL/GenBank/DDBJ whole genome shotgun (WGS) entry which is preliminary data.</text>
</comment>
<dbReference type="EMBL" id="POTC01000001">
    <property type="protein sequence ID" value="POF64287.1"/>
    <property type="molecule type" value="Genomic_DNA"/>
</dbReference>
<dbReference type="AlphaFoldDB" id="A0A2S3W627"/>
<dbReference type="InterPro" id="IPR036291">
    <property type="entry name" value="NAD(P)-bd_dom_sf"/>
</dbReference>
<dbReference type="GO" id="GO:0016491">
    <property type="term" value="F:oxidoreductase activity"/>
    <property type="evidence" value="ECO:0007669"/>
    <property type="project" value="UniProtKB-KW"/>
</dbReference>
<sequence length="280" mass="30025">MTAPFPPDSTQHPLAVITGGAGGIGRLVIDGLLAAGYHVIALTRQGSVPTLEHSPDVTNIRCDLGDPQAISSATDRIRALGAPVRALIHCAGVIVPQAASDLDDRAVREQVTVNLQTPIMLTTWLLDLMPRGGHVVFVNSMAAIVPLGGSSVYAATKFGLRGFALSLREEVRSRGIHVSSIFPGAVDTPMLQKEMQNGGSAINFVTLPVPPQQIATLILRALRQRGKDVFVPSSDGIFGQLLLIFPALWQKLLPIMLWMGEKGRRKYLREHRNGTGTTPP</sequence>
<organism evidence="5 6">
    <name type="scientific">Novacetimonas maltaceti</name>
    <dbReference type="NCBI Taxonomy" id="1203393"/>
    <lineage>
        <taxon>Bacteria</taxon>
        <taxon>Pseudomonadati</taxon>
        <taxon>Pseudomonadota</taxon>
        <taxon>Alphaproteobacteria</taxon>
        <taxon>Acetobacterales</taxon>
        <taxon>Acetobacteraceae</taxon>
        <taxon>Novacetimonas</taxon>
    </lineage>
</organism>
<dbReference type="PANTHER" id="PTHR44196">
    <property type="entry name" value="DEHYDROGENASE/REDUCTASE SDR FAMILY MEMBER 7B"/>
    <property type="match status" value="1"/>
</dbReference>
<keyword evidence="6" id="KW-1185">Reference proteome</keyword>
<dbReference type="OrthoDB" id="9793825at2"/>
<evidence type="ECO:0000313" key="6">
    <source>
        <dbReference type="Proteomes" id="UP000237344"/>
    </source>
</evidence>
<evidence type="ECO:0000256" key="3">
    <source>
        <dbReference type="SAM" id="Phobius"/>
    </source>
</evidence>
<evidence type="ECO:0000259" key="4">
    <source>
        <dbReference type="SMART" id="SM00822"/>
    </source>
</evidence>
<protein>
    <submittedName>
        <fullName evidence="5">Short chain dehydrogenase</fullName>
    </submittedName>
</protein>
<keyword evidence="3" id="KW-1133">Transmembrane helix</keyword>
<dbReference type="GO" id="GO:0016020">
    <property type="term" value="C:membrane"/>
    <property type="evidence" value="ECO:0007669"/>
    <property type="project" value="TreeGrafter"/>
</dbReference>
<proteinExistence type="inferred from homology"/>
<dbReference type="Pfam" id="PF00106">
    <property type="entry name" value="adh_short"/>
    <property type="match status" value="1"/>
</dbReference>
<dbReference type="PANTHER" id="PTHR44196:SF1">
    <property type="entry name" value="DEHYDROGENASE_REDUCTASE SDR FAMILY MEMBER 7B"/>
    <property type="match status" value="1"/>
</dbReference>
<feature type="transmembrane region" description="Helical" evidence="3">
    <location>
        <begin position="237"/>
        <end position="259"/>
    </location>
</feature>
<reference evidence="5 6" key="1">
    <citation type="submission" date="2018-01" db="EMBL/GenBank/DDBJ databases">
        <title>Draft Genome Sequence of Komagataeibacter maltaceti LMG 1529, a Vinegar Producing Acetic Acid Bacterium Isolated from Malt Vinegar Brewery Acetifiers.</title>
        <authorList>
            <person name="Zhang Q."/>
            <person name="Hollensteiner J."/>
            <person name="Poehlein A."/>
            <person name="Daniel R."/>
        </authorList>
    </citation>
    <scope>NUCLEOTIDE SEQUENCE [LARGE SCALE GENOMIC DNA]</scope>
    <source>
        <strain evidence="5 6">LMG 1529</strain>
    </source>
</reference>
<dbReference type="InterPro" id="IPR002347">
    <property type="entry name" value="SDR_fam"/>
</dbReference>
<keyword evidence="2" id="KW-0560">Oxidoreductase</keyword>
<evidence type="ECO:0000256" key="1">
    <source>
        <dbReference type="ARBA" id="ARBA00006484"/>
    </source>
</evidence>
<dbReference type="PRINTS" id="PR00081">
    <property type="entry name" value="GDHRDH"/>
</dbReference>
<feature type="domain" description="Ketoreductase" evidence="4">
    <location>
        <begin position="13"/>
        <end position="189"/>
    </location>
</feature>
<dbReference type="PROSITE" id="PS00061">
    <property type="entry name" value="ADH_SHORT"/>
    <property type="match status" value="1"/>
</dbReference>
<evidence type="ECO:0000313" key="5">
    <source>
        <dbReference type="EMBL" id="POF64287.1"/>
    </source>
</evidence>
<keyword evidence="3" id="KW-0812">Transmembrane</keyword>